<comment type="caution">
    <text evidence="1">The sequence shown here is derived from an EMBL/GenBank/DDBJ whole genome shotgun (WGS) entry which is preliminary data.</text>
</comment>
<sequence length="71" mass="7979">MIQTYRNQSGCTFTSLSLNPIEIYTDSDMEGFYIGNTVTALNGERFTILDSKCVQGRTFRLLLLPVPQEVA</sequence>
<reference evidence="1 2" key="1">
    <citation type="submission" date="2020-12" db="EMBL/GenBank/DDBJ databases">
        <title>Geomonas sp. Red259, isolated from paddy soil.</title>
        <authorList>
            <person name="Xu Z."/>
            <person name="Zhang Z."/>
            <person name="Masuda Y."/>
            <person name="Itoh H."/>
            <person name="Senoo K."/>
        </authorList>
    </citation>
    <scope>NUCLEOTIDE SEQUENCE [LARGE SCALE GENOMIC DNA]</scope>
    <source>
        <strain evidence="1 2">Red259</strain>
    </source>
</reference>
<dbReference type="RefSeq" id="WP_199395645.1">
    <property type="nucleotide sequence ID" value="NZ_JAEMHK010000010.1"/>
</dbReference>
<gene>
    <name evidence="1" type="ORF">JFN90_13480</name>
</gene>
<evidence type="ECO:0000313" key="2">
    <source>
        <dbReference type="Proteomes" id="UP000641025"/>
    </source>
</evidence>
<dbReference type="EMBL" id="JAEMHK010000010">
    <property type="protein sequence ID" value="MBJ6801140.1"/>
    <property type="molecule type" value="Genomic_DNA"/>
</dbReference>
<organism evidence="1 2">
    <name type="scientific">Geomonas propionica</name>
    <dbReference type="NCBI Taxonomy" id="2798582"/>
    <lineage>
        <taxon>Bacteria</taxon>
        <taxon>Pseudomonadati</taxon>
        <taxon>Thermodesulfobacteriota</taxon>
        <taxon>Desulfuromonadia</taxon>
        <taxon>Geobacterales</taxon>
        <taxon>Geobacteraceae</taxon>
        <taxon>Geomonas</taxon>
    </lineage>
</organism>
<dbReference type="Proteomes" id="UP000641025">
    <property type="component" value="Unassembled WGS sequence"/>
</dbReference>
<proteinExistence type="predicted"/>
<accession>A0ABS0YUF2</accession>
<protein>
    <submittedName>
        <fullName evidence="1">Uncharacterized protein</fullName>
    </submittedName>
</protein>
<evidence type="ECO:0000313" key="1">
    <source>
        <dbReference type="EMBL" id="MBJ6801140.1"/>
    </source>
</evidence>
<name>A0ABS0YUF2_9BACT</name>
<keyword evidence="2" id="KW-1185">Reference proteome</keyword>